<protein>
    <submittedName>
        <fullName evidence="1">Uncharacterized protein</fullName>
    </submittedName>
</protein>
<dbReference type="PATRIC" id="fig|1006006.8.peg.316"/>
<dbReference type="NCBIfam" id="NF041009">
    <property type="entry name" value="cell_div_CdvB3"/>
    <property type="match status" value="1"/>
</dbReference>
<dbReference type="HOGENOM" id="CLU_137725_0_0_2"/>
<dbReference type="InterPro" id="IPR053658">
    <property type="entry name" value="Cdv_Coordination_Protein"/>
</dbReference>
<dbReference type="STRING" id="1006006.Mcup_0315"/>
<organism evidence="1 2">
    <name type="scientific">Metallosphaera cuprina (strain Ar-4)</name>
    <dbReference type="NCBI Taxonomy" id="1006006"/>
    <lineage>
        <taxon>Archaea</taxon>
        <taxon>Thermoproteota</taxon>
        <taxon>Thermoprotei</taxon>
        <taxon>Sulfolobales</taxon>
        <taxon>Sulfolobaceae</taxon>
        <taxon>Metallosphaera</taxon>
    </lineage>
</organism>
<evidence type="ECO:0000313" key="2">
    <source>
        <dbReference type="Proteomes" id="UP000007812"/>
    </source>
</evidence>
<dbReference type="GeneID" id="10492509"/>
<dbReference type="AlphaFoldDB" id="F4FZB4"/>
<dbReference type="EMBL" id="CP002656">
    <property type="protein sequence ID" value="AEB94423.1"/>
    <property type="molecule type" value="Genomic_DNA"/>
</dbReference>
<dbReference type="OrthoDB" id="42993at2157"/>
<dbReference type="Proteomes" id="UP000007812">
    <property type="component" value="Chromosome"/>
</dbReference>
<accession>F4FZB4</accession>
<dbReference type="KEGG" id="mcn:Mcup_0315"/>
<reference evidence="1 2" key="1">
    <citation type="journal article" date="2011" name="J. Bacteriol.">
        <title>Complete genome sequence of Metallosphaera cuprina, a metal sulfide-oxidizing archaeon from a hot spring.</title>
        <authorList>
            <person name="Liu L.J."/>
            <person name="You X.Y."/>
            <person name="Zheng H."/>
            <person name="Wang S."/>
            <person name="Jiang C.Y."/>
            <person name="Liu S.J."/>
        </authorList>
    </citation>
    <scope>NUCLEOTIDE SEQUENCE [LARGE SCALE GENOMIC DNA]</scope>
    <source>
        <strain evidence="1 2">Ar-4</strain>
    </source>
</reference>
<name>F4FZB4_METCR</name>
<sequence length="164" mass="18997">MKRGLQRLLVEVKTARGKLRLWQNRLTAKAEQFRRLSVSNASRFSTLAQQYAKESEQLESIITFLNKFDVILEMLELKLETIVFIDYISQDLVNIVEALKEFKRTTPMLGTELSLLVDEIYTGFYASVEVPEPIKIKAKEEAKVILQQSEDVLKERKEKLSTKT</sequence>
<gene>
    <name evidence="1" type="ordered locus">Mcup_0315</name>
</gene>
<proteinExistence type="predicted"/>
<keyword evidence="2" id="KW-1185">Reference proteome</keyword>
<dbReference type="RefSeq" id="WP_013736921.1">
    <property type="nucleotide sequence ID" value="NC_015435.1"/>
</dbReference>
<dbReference type="eggNOG" id="arCOG00454">
    <property type="taxonomic scope" value="Archaea"/>
</dbReference>
<evidence type="ECO:0000313" key="1">
    <source>
        <dbReference type="EMBL" id="AEB94423.1"/>
    </source>
</evidence>